<comment type="caution">
    <text evidence="1">The sequence shown here is derived from an EMBL/GenBank/DDBJ whole genome shotgun (WGS) entry which is preliminary data.</text>
</comment>
<feature type="non-terminal residue" evidence="1">
    <location>
        <position position="1"/>
    </location>
</feature>
<keyword evidence="2" id="KW-1185">Reference proteome</keyword>
<accession>A0A699Z268</accession>
<feature type="non-terminal residue" evidence="1">
    <location>
        <position position="37"/>
    </location>
</feature>
<dbReference type="Proteomes" id="UP000485058">
    <property type="component" value="Unassembled WGS sequence"/>
</dbReference>
<proteinExistence type="predicted"/>
<evidence type="ECO:0000313" key="1">
    <source>
        <dbReference type="EMBL" id="GFH16643.1"/>
    </source>
</evidence>
<gene>
    <name evidence="1" type="ORF">HaLaN_13103</name>
</gene>
<sequence length="37" mass="4404">MWPGQLRSPIAVSGRKRPLMMFRRMQASVVWICRCRV</sequence>
<protein>
    <submittedName>
        <fullName evidence="1">Uncharacterized protein</fullName>
    </submittedName>
</protein>
<name>A0A699Z268_HAELA</name>
<evidence type="ECO:0000313" key="2">
    <source>
        <dbReference type="Proteomes" id="UP000485058"/>
    </source>
</evidence>
<organism evidence="1 2">
    <name type="scientific">Haematococcus lacustris</name>
    <name type="common">Green alga</name>
    <name type="synonym">Haematococcus pluvialis</name>
    <dbReference type="NCBI Taxonomy" id="44745"/>
    <lineage>
        <taxon>Eukaryota</taxon>
        <taxon>Viridiplantae</taxon>
        <taxon>Chlorophyta</taxon>
        <taxon>core chlorophytes</taxon>
        <taxon>Chlorophyceae</taxon>
        <taxon>CS clade</taxon>
        <taxon>Chlamydomonadales</taxon>
        <taxon>Haematococcaceae</taxon>
        <taxon>Haematococcus</taxon>
    </lineage>
</organism>
<dbReference type="AlphaFoldDB" id="A0A699Z268"/>
<reference evidence="1 2" key="1">
    <citation type="submission" date="2020-02" db="EMBL/GenBank/DDBJ databases">
        <title>Draft genome sequence of Haematococcus lacustris strain NIES-144.</title>
        <authorList>
            <person name="Morimoto D."/>
            <person name="Nakagawa S."/>
            <person name="Yoshida T."/>
            <person name="Sawayama S."/>
        </authorList>
    </citation>
    <scope>NUCLEOTIDE SEQUENCE [LARGE SCALE GENOMIC DNA]</scope>
    <source>
        <strain evidence="1 2">NIES-144</strain>
    </source>
</reference>
<dbReference type="EMBL" id="BLLF01001028">
    <property type="protein sequence ID" value="GFH16643.1"/>
    <property type="molecule type" value="Genomic_DNA"/>
</dbReference>